<evidence type="ECO:0000313" key="1">
    <source>
        <dbReference type="EMBL" id="KAL3876530.1"/>
    </source>
</evidence>
<name>A0ABD3WRB9_SINWO</name>
<sequence>MEEDVLPEGEWFCSEECRMVHELSLSWRKKITRLIWRGLNDKALLDAVKENDGPRMPRYWKFDLFEFYERNHLKYLIYDLRLFAKIA</sequence>
<dbReference type="Proteomes" id="UP001634394">
    <property type="component" value="Unassembled WGS sequence"/>
</dbReference>
<dbReference type="EMBL" id="JBJQND010000005">
    <property type="protein sequence ID" value="KAL3876530.1"/>
    <property type="molecule type" value="Genomic_DNA"/>
</dbReference>
<proteinExistence type="predicted"/>
<comment type="caution">
    <text evidence="1">The sequence shown here is derived from an EMBL/GenBank/DDBJ whole genome shotgun (WGS) entry which is preliminary data.</text>
</comment>
<gene>
    <name evidence="1" type="ORF">ACJMK2_034371</name>
</gene>
<accession>A0ABD3WRB9</accession>
<dbReference type="AlphaFoldDB" id="A0ABD3WRB9"/>
<protein>
    <submittedName>
        <fullName evidence="1">Uncharacterized protein</fullName>
    </submittedName>
</protein>
<evidence type="ECO:0000313" key="2">
    <source>
        <dbReference type="Proteomes" id="UP001634394"/>
    </source>
</evidence>
<keyword evidence="2" id="KW-1185">Reference proteome</keyword>
<reference evidence="1 2" key="1">
    <citation type="submission" date="2024-11" db="EMBL/GenBank/DDBJ databases">
        <title>Chromosome-level genome assembly of the freshwater bivalve Anodonta woodiana.</title>
        <authorList>
            <person name="Chen X."/>
        </authorList>
    </citation>
    <scope>NUCLEOTIDE SEQUENCE [LARGE SCALE GENOMIC DNA]</scope>
    <source>
        <strain evidence="1">MN2024</strain>
        <tissue evidence="1">Gills</tissue>
    </source>
</reference>
<organism evidence="1 2">
    <name type="scientific">Sinanodonta woodiana</name>
    <name type="common">Chinese pond mussel</name>
    <name type="synonym">Anodonta woodiana</name>
    <dbReference type="NCBI Taxonomy" id="1069815"/>
    <lineage>
        <taxon>Eukaryota</taxon>
        <taxon>Metazoa</taxon>
        <taxon>Spiralia</taxon>
        <taxon>Lophotrochozoa</taxon>
        <taxon>Mollusca</taxon>
        <taxon>Bivalvia</taxon>
        <taxon>Autobranchia</taxon>
        <taxon>Heteroconchia</taxon>
        <taxon>Palaeoheterodonta</taxon>
        <taxon>Unionida</taxon>
        <taxon>Unionoidea</taxon>
        <taxon>Unionidae</taxon>
        <taxon>Unioninae</taxon>
        <taxon>Sinanodonta</taxon>
    </lineage>
</organism>